<evidence type="ECO:0000256" key="11">
    <source>
        <dbReference type="ARBA" id="ARBA00022842"/>
    </source>
</evidence>
<comment type="similarity">
    <text evidence="2 16">Belongs to the DNA polymerase type-Y family.</text>
</comment>
<proteinExistence type="inferred from homology"/>
<protein>
    <recommendedName>
        <fullName evidence="16">DNA polymerase IV</fullName>
        <shortName evidence="16">Pol IV</shortName>
        <ecNumber evidence="16">2.7.7.7</ecNumber>
    </recommendedName>
</protein>
<evidence type="ECO:0000259" key="17">
    <source>
        <dbReference type="PROSITE" id="PS50173"/>
    </source>
</evidence>
<keyword evidence="9 16" id="KW-0479">Metal-binding</keyword>
<dbReference type="CDD" id="cd03586">
    <property type="entry name" value="PolY_Pol_IV_kappa"/>
    <property type="match status" value="1"/>
</dbReference>
<dbReference type="Gene3D" id="3.30.70.270">
    <property type="match status" value="1"/>
</dbReference>
<feature type="active site" evidence="16">
    <location>
        <position position="105"/>
    </location>
</feature>
<comment type="function">
    <text evidence="16">Poorly processive, error-prone DNA polymerase involved in untargeted mutagenesis. Copies undamaged DNA at stalled replication forks, which arise in vivo from mismatched or misaligned primer ends. These misaligned primers can be extended by PolIV. Exhibits no 3'-5' exonuclease (proofreading) activity. May be involved in translesional synthesis, in conjunction with the beta clamp from PolIII.</text>
</comment>
<dbReference type="InterPro" id="IPR024728">
    <property type="entry name" value="PolY_HhH_motif"/>
</dbReference>
<reference evidence="18" key="2">
    <citation type="submission" date="2021-09" db="EMBL/GenBank/DDBJ databases">
        <authorList>
            <person name="Gilroy R."/>
        </authorList>
    </citation>
    <scope>NUCLEOTIDE SEQUENCE</scope>
    <source>
        <strain evidence="18">CHK121-7720</strain>
    </source>
</reference>
<dbReference type="InterPro" id="IPR043502">
    <property type="entry name" value="DNA/RNA_pol_sf"/>
</dbReference>
<evidence type="ECO:0000256" key="12">
    <source>
        <dbReference type="ARBA" id="ARBA00022932"/>
    </source>
</evidence>
<evidence type="ECO:0000256" key="13">
    <source>
        <dbReference type="ARBA" id="ARBA00023125"/>
    </source>
</evidence>
<dbReference type="InterPro" id="IPR050116">
    <property type="entry name" value="DNA_polymerase-Y"/>
</dbReference>
<organism evidence="18 19">
    <name type="scientific">Barnesiella viscericola</name>
    <dbReference type="NCBI Taxonomy" id="397865"/>
    <lineage>
        <taxon>Bacteria</taxon>
        <taxon>Pseudomonadati</taxon>
        <taxon>Bacteroidota</taxon>
        <taxon>Bacteroidia</taxon>
        <taxon>Bacteroidales</taxon>
        <taxon>Barnesiellaceae</taxon>
        <taxon>Barnesiella</taxon>
    </lineage>
</organism>
<dbReference type="Gene3D" id="3.40.1170.60">
    <property type="match status" value="1"/>
</dbReference>
<dbReference type="GO" id="GO:0003684">
    <property type="term" value="F:damaged DNA binding"/>
    <property type="evidence" value="ECO:0007669"/>
    <property type="project" value="InterPro"/>
</dbReference>
<dbReference type="GO" id="GO:0005829">
    <property type="term" value="C:cytosol"/>
    <property type="evidence" value="ECO:0007669"/>
    <property type="project" value="TreeGrafter"/>
</dbReference>
<dbReference type="GO" id="GO:0009432">
    <property type="term" value="P:SOS response"/>
    <property type="evidence" value="ECO:0007669"/>
    <property type="project" value="TreeGrafter"/>
</dbReference>
<feature type="binding site" evidence="16">
    <location>
        <position position="104"/>
    </location>
    <ligand>
        <name>Mg(2+)</name>
        <dbReference type="ChEBI" id="CHEBI:18420"/>
    </ligand>
</feature>
<accession>A0A921MQM9</accession>
<keyword evidence="11 16" id="KW-0460">Magnesium</keyword>
<comment type="caution">
    <text evidence="18">The sequence shown here is derived from an EMBL/GenBank/DDBJ whole genome shotgun (WGS) entry which is preliminary data.</text>
</comment>
<keyword evidence="4 16" id="KW-0515">Mutator protein</keyword>
<feature type="site" description="Substrate discrimination" evidence="16">
    <location>
        <position position="15"/>
    </location>
</feature>
<dbReference type="RefSeq" id="WP_025278860.1">
    <property type="nucleotide sequence ID" value="NZ_DYUD01000010.1"/>
</dbReference>
<evidence type="ECO:0000256" key="16">
    <source>
        <dbReference type="HAMAP-Rule" id="MF_01113"/>
    </source>
</evidence>
<dbReference type="FunFam" id="3.40.1170.60:FF:000001">
    <property type="entry name" value="DNA polymerase IV"/>
    <property type="match status" value="1"/>
</dbReference>
<dbReference type="GO" id="GO:0006281">
    <property type="term" value="P:DNA repair"/>
    <property type="evidence" value="ECO:0007669"/>
    <property type="project" value="UniProtKB-UniRule"/>
</dbReference>
<evidence type="ECO:0000256" key="1">
    <source>
        <dbReference type="ARBA" id="ARBA00004496"/>
    </source>
</evidence>
<dbReference type="PANTHER" id="PTHR11076">
    <property type="entry name" value="DNA REPAIR POLYMERASE UMUC / TRANSFERASE FAMILY MEMBER"/>
    <property type="match status" value="1"/>
</dbReference>
<dbReference type="EMBL" id="DYUD01000010">
    <property type="protein sequence ID" value="HJG88336.1"/>
    <property type="molecule type" value="Genomic_DNA"/>
</dbReference>
<dbReference type="GO" id="GO:0006261">
    <property type="term" value="P:DNA-templated DNA replication"/>
    <property type="evidence" value="ECO:0007669"/>
    <property type="project" value="UniProtKB-UniRule"/>
</dbReference>
<comment type="cofactor">
    <cofactor evidence="16">
        <name>Mg(2+)</name>
        <dbReference type="ChEBI" id="CHEBI:18420"/>
    </cofactor>
    <text evidence="16">Binds 2 magnesium ions per subunit.</text>
</comment>
<keyword evidence="7 16" id="KW-0548">Nucleotidyltransferase</keyword>
<sequence>MPQRKIIHIDMDAFYASVEQRDNPAYRGKPIAVGHSGPRGVVATASYEARPYGVHSALSSAQARRLCPQLIFVEPRHEVYKAVSMQIRQIFADYTDLIEPLSLDEAFLDVSHERSATLVAREIKRRILAETQLTASAGVSVNKMLAKIASDYRKPNGLFTIAPAQIEAFVASLPVERFFGIGEVTAQKMHALGILTGADLRQWDRASLMRQFGKAGGLYYGYARGIDDREVVPNRIRKSISAETTFVEDTDDRSRLATDLAEVCDEVWSRLQRHRFQGKTVVLKLKFDNFKQITRSKTLPKPVDSLSTLYRVAQELLTACDFGGRKIRLIGAGVGNSLEADCDGLQLRLPFDDLI</sequence>
<dbReference type="GO" id="GO:0003887">
    <property type="term" value="F:DNA-directed DNA polymerase activity"/>
    <property type="evidence" value="ECO:0007669"/>
    <property type="project" value="UniProtKB-UniRule"/>
</dbReference>
<evidence type="ECO:0000256" key="4">
    <source>
        <dbReference type="ARBA" id="ARBA00022457"/>
    </source>
</evidence>
<evidence type="ECO:0000256" key="9">
    <source>
        <dbReference type="ARBA" id="ARBA00022723"/>
    </source>
</evidence>
<dbReference type="Gene3D" id="3.30.1490.100">
    <property type="entry name" value="DNA polymerase, Y-family, little finger domain"/>
    <property type="match status" value="1"/>
</dbReference>
<dbReference type="InterPro" id="IPR036775">
    <property type="entry name" value="DNA_pol_Y-fam_lit_finger_sf"/>
</dbReference>
<dbReference type="Pfam" id="PF00817">
    <property type="entry name" value="IMS"/>
    <property type="match status" value="1"/>
</dbReference>
<dbReference type="Pfam" id="PF11799">
    <property type="entry name" value="IMS_C"/>
    <property type="match status" value="1"/>
</dbReference>
<dbReference type="InterPro" id="IPR001126">
    <property type="entry name" value="UmuC"/>
</dbReference>
<evidence type="ECO:0000313" key="18">
    <source>
        <dbReference type="EMBL" id="HJG88336.1"/>
    </source>
</evidence>
<dbReference type="GeneID" id="90529524"/>
<dbReference type="PANTHER" id="PTHR11076:SF33">
    <property type="entry name" value="DNA POLYMERASE KAPPA"/>
    <property type="match status" value="1"/>
</dbReference>
<dbReference type="NCBIfam" id="NF002677">
    <property type="entry name" value="PRK02406.1"/>
    <property type="match status" value="1"/>
</dbReference>
<keyword evidence="6 16" id="KW-0808">Transferase</keyword>
<keyword evidence="13 16" id="KW-0238">DNA-binding</keyword>
<dbReference type="Gene3D" id="1.10.150.20">
    <property type="entry name" value="5' to 3' exonuclease, C-terminal subdomain"/>
    <property type="match status" value="1"/>
</dbReference>
<evidence type="ECO:0000256" key="15">
    <source>
        <dbReference type="ARBA" id="ARBA00049244"/>
    </source>
</evidence>
<evidence type="ECO:0000256" key="5">
    <source>
        <dbReference type="ARBA" id="ARBA00022490"/>
    </source>
</evidence>
<dbReference type="HAMAP" id="MF_01113">
    <property type="entry name" value="DNApol_IV"/>
    <property type="match status" value="1"/>
</dbReference>
<keyword evidence="8 16" id="KW-0235">DNA replication</keyword>
<reference evidence="18" key="1">
    <citation type="journal article" date="2021" name="PeerJ">
        <title>Extensive microbial diversity within the chicken gut microbiome revealed by metagenomics and culture.</title>
        <authorList>
            <person name="Gilroy R."/>
            <person name="Ravi A."/>
            <person name="Getino M."/>
            <person name="Pursley I."/>
            <person name="Horton D.L."/>
            <person name="Alikhan N.F."/>
            <person name="Baker D."/>
            <person name="Gharbi K."/>
            <person name="Hall N."/>
            <person name="Watson M."/>
            <person name="Adriaenssens E.M."/>
            <person name="Foster-Nyarko E."/>
            <person name="Jarju S."/>
            <person name="Secka A."/>
            <person name="Antonio M."/>
            <person name="Oren A."/>
            <person name="Chaudhuri R.R."/>
            <person name="La Ragione R."/>
            <person name="Hildebrand F."/>
            <person name="Pallen M.J."/>
        </authorList>
    </citation>
    <scope>NUCLEOTIDE SEQUENCE</scope>
    <source>
        <strain evidence="18">CHK121-7720</strain>
    </source>
</reference>
<dbReference type="GO" id="GO:0042276">
    <property type="term" value="P:error-prone translesion synthesis"/>
    <property type="evidence" value="ECO:0007669"/>
    <property type="project" value="TreeGrafter"/>
</dbReference>
<dbReference type="SUPFAM" id="SSF100879">
    <property type="entry name" value="Lesion bypass DNA polymerase (Y-family), little finger domain"/>
    <property type="match status" value="1"/>
</dbReference>
<dbReference type="InterPro" id="IPR043128">
    <property type="entry name" value="Rev_trsase/Diguanyl_cyclase"/>
</dbReference>
<dbReference type="InterPro" id="IPR017961">
    <property type="entry name" value="DNA_pol_Y-fam_little_finger"/>
</dbReference>
<evidence type="ECO:0000256" key="10">
    <source>
        <dbReference type="ARBA" id="ARBA00022763"/>
    </source>
</evidence>
<keyword evidence="10 16" id="KW-0227">DNA damage</keyword>
<feature type="domain" description="UmuC" evidence="17">
    <location>
        <begin position="6"/>
        <end position="182"/>
    </location>
</feature>
<name>A0A921MQM9_9BACT</name>
<comment type="subcellular location">
    <subcellularLocation>
        <location evidence="1 16">Cytoplasm</location>
    </subcellularLocation>
</comment>
<dbReference type="FunFam" id="3.30.1490.100:FF:000004">
    <property type="entry name" value="DNA polymerase IV"/>
    <property type="match status" value="1"/>
</dbReference>
<gene>
    <name evidence="16 18" type="primary">dinB</name>
    <name evidence="18" type="ORF">K8U91_02500</name>
</gene>
<evidence type="ECO:0000256" key="8">
    <source>
        <dbReference type="ARBA" id="ARBA00022705"/>
    </source>
</evidence>
<feature type="binding site" evidence="16">
    <location>
        <position position="10"/>
    </location>
    <ligand>
        <name>Mg(2+)</name>
        <dbReference type="ChEBI" id="CHEBI:18420"/>
    </ligand>
</feature>
<keyword evidence="14 16" id="KW-0234">DNA repair</keyword>
<evidence type="ECO:0000256" key="3">
    <source>
        <dbReference type="ARBA" id="ARBA00011245"/>
    </source>
</evidence>
<dbReference type="InterPro" id="IPR022880">
    <property type="entry name" value="DNApol_IV"/>
</dbReference>
<dbReference type="Proteomes" id="UP000757103">
    <property type="component" value="Unassembled WGS sequence"/>
</dbReference>
<dbReference type="FunFam" id="1.10.150.20:FF:000019">
    <property type="entry name" value="DNA polymerase IV"/>
    <property type="match status" value="1"/>
</dbReference>
<evidence type="ECO:0000256" key="14">
    <source>
        <dbReference type="ARBA" id="ARBA00023204"/>
    </source>
</evidence>
<dbReference type="GO" id="GO:0000287">
    <property type="term" value="F:magnesium ion binding"/>
    <property type="evidence" value="ECO:0007669"/>
    <property type="project" value="UniProtKB-UniRule"/>
</dbReference>
<dbReference type="AlphaFoldDB" id="A0A921MQM9"/>
<evidence type="ECO:0000313" key="19">
    <source>
        <dbReference type="Proteomes" id="UP000757103"/>
    </source>
</evidence>
<keyword evidence="12 16" id="KW-0239">DNA-directed DNA polymerase</keyword>
<comment type="subunit">
    <text evidence="3 16">Monomer.</text>
</comment>
<dbReference type="EC" id="2.7.7.7" evidence="16"/>
<dbReference type="Pfam" id="PF11798">
    <property type="entry name" value="IMS_HHH"/>
    <property type="match status" value="1"/>
</dbReference>
<comment type="catalytic activity">
    <reaction evidence="15 16">
        <text>DNA(n) + a 2'-deoxyribonucleoside 5'-triphosphate = DNA(n+1) + diphosphate</text>
        <dbReference type="Rhea" id="RHEA:22508"/>
        <dbReference type="Rhea" id="RHEA-COMP:17339"/>
        <dbReference type="Rhea" id="RHEA-COMP:17340"/>
        <dbReference type="ChEBI" id="CHEBI:33019"/>
        <dbReference type="ChEBI" id="CHEBI:61560"/>
        <dbReference type="ChEBI" id="CHEBI:173112"/>
        <dbReference type="EC" id="2.7.7.7"/>
    </reaction>
</comment>
<evidence type="ECO:0000256" key="7">
    <source>
        <dbReference type="ARBA" id="ARBA00022695"/>
    </source>
</evidence>
<dbReference type="SUPFAM" id="SSF56672">
    <property type="entry name" value="DNA/RNA polymerases"/>
    <property type="match status" value="1"/>
</dbReference>
<evidence type="ECO:0000256" key="2">
    <source>
        <dbReference type="ARBA" id="ARBA00010945"/>
    </source>
</evidence>
<evidence type="ECO:0000256" key="6">
    <source>
        <dbReference type="ARBA" id="ARBA00022679"/>
    </source>
</evidence>
<keyword evidence="5 16" id="KW-0963">Cytoplasm</keyword>
<dbReference type="PROSITE" id="PS50173">
    <property type="entry name" value="UMUC"/>
    <property type="match status" value="1"/>
</dbReference>